<sequence length="1185" mass="130162">ARTPQEQILTAAFAEILGLPNIAADDNFFDLGGHSLLATRLISRIRTALGVEIPLRAIFEAPTVTQLARRLADHAGELRPAPEPVARPQALPLSYAQERLWFLNQLEGPSATYNMAFALRLTGDLHRQTLQDALNDITARHESLRTVFRRTDGQPGQHILDPDQAQITLHIQHIDENRLREQLNRAAQYEFDLSQQVPLHARLFTISPTESVLMLIVHHIAADGWSMAPLARDLISAYTARLTDTTPDWPHLPVQYADYTLWQRDLLGDDTDPDSPFSRQYTYWAEQLAGLPEQVTIPTDRPRPTTTSNAGDTVAFSLNGGLHRSLAELARATDTTVFMVLQASMAALMTRLGAGTDIPIGSPIAGRTDENLDDLVGFFVNTLVLRTDTSDSPTFTDLLGQVRRTTLAGYTHQDVPFQYLVEKLNPHRSAAHHPLFQVMLALQNNEQADFQLPGMHVSPEPTPTGTARFDLFITVGEERGEDGAPVGINGFIEFATDLYDRMTIEVLAERWARLLRAMVDDPQLPVDQVEILAPAERRHILGAWNDTAAEVPSATLPDLFQAQTIRTPEATAVVFDGVELSYTELNIRANRLAHLLISRGAGPEHSVALVLERSVEMVVALLAVTKTGAAYLPVDPEYPADRIAHLLEDGAPALVLTTTATAGIAPTSAVILDSPDLIQELSGLPDSDPVDAERIHPLRPANPAYVIYTSGSTGQPKGVAVPHSGIVNRLAWMQSEYGIGAGDRVLQKTPFGFDVSVWEFFWPLLEGGTLVLARPGEHKDPNRLAELIQRERITIAHFVPSMLQVFLHEPAAAGCIGLRAVLCSGEALSADLRNRFTDVLDVPLHNLYGPTEASVDVTAWASRESDTGASVPIGRPVWNTRVYVLDATLQPVPPGVPGELYLAGVQLARGYLKRPGLSAERFVADPFGEPGERMYRTGDVVRWNAEGVLVYLGRADDQVKIRGFRIELGEVEAALAAHHDVAHAAVIAREEQPGDTRLVAYVVPDTATDDGALASTEQVEGWRELYDSLYDRSPAPLGEDFAGWDSSYTGEAIPLEEMQEWRSATVERIRSYAPQRVLEIGVGSGLLMAPLAQDVESYWGTDLSQAVVTRLTGQITDRGWEHVQVRCQSADDFTDLPTGYFDTIVINSVAQYFPDHHYLTSVLTQALELLTENGRIILGDIRHLG</sequence>
<reference evidence="7 8" key="1">
    <citation type="submission" date="2020-01" db="EMBL/GenBank/DDBJ databases">
        <title>Insect and environment-associated Actinomycetes.</title>
        <authorList>
            <person name="Currrie C."/>
            <person name="Chevrette M."/>
            <person name="Carlson C."/>
            <person name="Stubbendieck R."/>
            <person name="Wendt-Pienkowski E."/>
        </authorList>
    </citation>
    <scope>NUCLEOTIDE SEQUENCE [LARGE SCALE GENOMIC DNA]</scope>
    <source>
        <strain evidence="7 8">SID7590</strain>
    </source>
</reference>
<gene>
    <name evidence="7" type="ORF">G3I50_35140</name>
</gene>
<name>A0A7K3S7I1_9ACTN</name>
<dbReference type="Gene3D" id="3.30.559.10">
    <property type="entry name" value="Chloramphenicol acetyltransferase-like domain"/>
    <property type="match status" value="1"/>
</dbReference>
<evidence type="ECO:0000259" key="6">
    <source>
        <dbReference type="PROSITE" id="PS50075"/>
    </source>
</evidence>
<dbReference type="Pfam" id="PF08242">
    <property type="entry name" value="Methyltransf_12"/>
    <property type="match status" value="1"/>
</dbReference>
<dbReference type="EMBL" id="JAAGMP010001556">
    <property type="protein sequence ID" value="NEC23451.1"/>
    <property type="molecule type" value="Genomic_DNA"/>
</dbReference>
<dbReference type="InterPro" id="IPR010071">
    <property type="entry name" value="AA_adenyl_dom"/>
</dbReference>
<evidence type="ECO:0000256" key="4">
    <source>
        <dbReference type="ARBA" id="ARBA00022553"/>
    </source>
</evidence>
<dbReference type="PROSITE" id="PS50075">
    <property type="entry name" value="CARRIER"/>
    <property type="match status" value="1"/>
</dbReference>
<feature type="domain" description="Carrier" evidence="6">
    <location>
        <begin position="1"/>
        <end position="75"/>
    </location>
</feature>
<keyword evidence="5" id="KW-0677">Repeat</keyword>
<protein>
    <submittedName>
        <fullName evidence="7">Amino acid adenylation domain-containing protein</fullName>
    </submittedName>
</protein>
<comment type="similarity">
    <text evidence="2">Belongs to the ATP-dependent AMP-binding enzyme family.</text>
</comment>
<dbReference type="GO" id="GO:0072330">
    <property type="term" value="P:monocarboxylic acid biosynthetic process"/>
    <property type="evidence" value="ECO:0007669"/>
    <property type="project" value="UniProtKB-ARBA"/>
</dbReference>
<dbReference type="Gene3D" id="3.40.50.980">
    <property type="match status" value="2"/>
</dbReference>
<dbReference type="InterPro" id="IPR006162">
    <property type="entry name" value="Ppantetheine_attach_site"/>
</dbReference>
<dbReference type="FunFam" id="2.30.38.10:FF:000001">
    <property type="entry name" value="Non-ribosomal peptide synthetase PvdI"/>
    <property type="match status" value="1"/>
</dbReference>
<dbReference type="Pfam" id="PF00668">
    <property type="entry name" value="Condensation"/>
    <property type="match status" value="1"/>
</dbReference>
<feature type="non-terminal residue" evidence="7">
    <location>
        <position position="1"/>
    </location>
</feature>
<dbReference type="Pfam" id="PF00550">
    <property type="entry name" value="PP-binding"/>
    <property type="match status" value="1"/>
</dbReference>
<comment type="caution">
    <text evidence="7">The sequence shown here is derived from an EMBL/GenBank/DDBJ whole genome shotgun (WGS) entry which is preliminary data.</text>
</comment>
<dbReference type="CDD" id="cd19540">
    <property type="entry name" value="LCL_NRPS-like"/>
    <property type="match status" value="1"/>
</dbReference>
<dbReference type="Gene3D" id="3.40.50.150">
    <property type="entry name" value="Vaccinia Virus protein VP39"/>
    <property type="match status" value="1"/>
</dbReference>
<dbReference type="InterPro" id="IPR000873">
    <property type="entry name" value="AMP-dep_synth/lig_dom"/>
</dbReference>
<dbReference type="SUPFAM" id="SSF56801">
    <property type="entry name" value="Acetyl-CoA synthetase-like"/>
    <property type="match status" value="1"/>
</dbReference>
<dbReference type="NCBIfam" id="TIGR01733">
    <property type="entry name" value="AA-adenyl-dom"/>
    <property type="match status" value="1"/>
</dbReference>
<dbReference type="InterPro" id="IPR036736">
    <property type="entry name" value="ACP-like_sf"/>
</dbReference>
<dbReference type="InterPro" id="IPR013217">
    <property type="entry name" value="Methyltransf_12"/>
</dbReference>
<evidence type="ECO:0000256" key="5">
    <source>
        <dbReference type="ARBA" id="ARBA00022737"/>
    </source>
</evidence>
<comment type="cofactor">
    <cofactor evidence="1">
        <name>pantetheine 4'-phosphate</name>
        <dbReference type="ChEBI" id="CHEBI:47942"/>
    </cofactor>
</comment>
<dbReference type="Gene3D" id="3.30.559.30">
    <property type="entry name" value="Nonribosomal peptide synthetase, condensation domain"/>
    <property type="match status" value="1"/>
</dbReference>
<organism evidence="7 8">
    <name type="scientific">Streptomyces parvus</name>
    <dbReference type="NCBI Taxonomy" id="66428"/>
    <lineage>
        <taxon>Bacteria</taxon>
        <taxon>Bacillati</taxon>
        <taxon>Actinomycetota</taxon>
        <taxon>Actinomycetes</taxon>
        <taxon>Kitasatosporales</taxon>
        <taxon>Streptomycetaceae</taxon>
        <taxon>Streptomyces</taxon>
    </lineage>
</organism>
<dbReference type="Pfam" id="PF13193">
    <property type="entry name" value="AMP-binding_C"/>
    <property type="match status" value="1"/>
</dbReference>
<dbReference type="FunFam" id="1.10.1200.10:FF:000016">
    <property type="entry name" value="Non-ribosomal peptide synthase"/>
    <property type="match status" value="1"/>
</dbReference>
<dbReference type="GO" id="GO:0008610">
    <property type="term" value="P:lipid biosynthetic process"/>
    <property type="evidence" value="ECO:0007669"/>
    <property type="project" value="UniProtKB-ARBA"/>
</dbReference>
<dbReference type="SUPFAM" id="SSF53335">
    <property type="entry name" value="S-adenosyl-L-methionine-dependent methyltransferases"/>
    <property type="match status" value="1"/>
</dbReference>
<evidence type="ECO:0000313" key="7">
    <source>
        <dbReference type="EMBL" id="NEC23451.1"/>
    </source>
</evidence>
<dbReference type="GO" id="GO:0003824">
    <property type="term" value="F:catalytic activity"/>
    <property type="evidence" value="ECO:0007669"/>
    <property type="project" value="InterPro"/>
</dbReference>
<accession>A0A7K3S7I1</accession>
<evidence type="ECO:0000313" key="8">
    <source>
        <dbReference type="Proteomes" id="UP000469670"/>
    </source>
</evidence>
<dbReference type="PANTHER" id="PTHR45527:SF1">
    <property type="entry name" value="FATTY ACID SYNTHASE"/>
    <property type="match status" value="1"/>
</dbReference>
<dbReference type="SUPFAM" id="SSF52777">
    <property type="entry name" value="CoA-dependent acyltransferases"/>
    <property type="match status" value="2"/>
</dbReference>
<dbReference type="PROSITE" id="PS00012">
    <property type="entry name" value="PHOSPHOPANTETHEINE"/>
    <property type="match status" value="1"/>
</dbReference>
<dbReference type="InterPro" id="IPR023213">
    <property type="entry name" value="CAT-like_dom_sf"/>
</dbReference>
<dbReference type="GO" id="GO:0009403">
    <property type="term" value="P:toxin biosynthetic process"/>
    <property type="evidence" value="ECO:0007669"/>
    <property type="project" value="UniProtKB-ARBA"/>
</dbReference>
<dbReference type="GO" id="GO:0017000">
    <property type="term" value="P:antibiotic biosynthetic process"/>
    <property type="evidence" value="ECO:0007669"/>
    <property type="project" value="UniProtKB-ARBA"/>
</dbReference>
<feature type="non-terminal residue" evidence="7">
    <location>
        <position position="1185"/>
    </location>
</feature>
<dbReference type="GO" id="GO:0043041">
    <property type="term" value="P:amino acid activation for nonribosomal peptide biosynthetic process"/>
    <property type="evidence" value="ECO:0007669"/>
    <property type="project" value="TreeGrafter"/>
</dbReference>
<dbReference type="Gene3D" id="1.10.1200.10">
    <property type="entry name" value="ACP-like"/>
    <property type="match status" value="1"/>
</dbReference>
<dbReference type="InterPro" id="IPR025110">
    <property type="entry name" value="AMP-bd_C"/>
</dbReference>
<dbReference type="FunFam" id="3.40.50.980:FF:000001">
    <property type="entry name" value="Non-ribosomal peptide synthetase"/>
    <property type="match status" value="1"/>
</dbReference>
<dbReference type="RefSeq" id="WP_164207685.1">
    <property type="nucleotide sequence ID" value="NZ_JAAGMP010001556.1"/>
</dbReference>
<dbReference type="AlphaFoldDB" id="A0A7K3S7I1"/>
<dbReference type="InterPro" id="IPR020806">
    <property type="entry name" value="PKS_PP-bd"/>
</dbReference>
<evidence type="ECO:0000256" key="1">
    <source>
        <dbReference type="ARBA" id="ARBA00001957"/>
    </source>
</evidence>
<dbReference type="FunFam" id="3.40.50.980:FF:000002">
    <property type="entry name" value="Enterobactin synthetase component F"/>
    <property type="match status" value="1"/>
</dbReference>
<dbReference type="PROSITE" id="PS00455">
    <property type="entry name" value="AMP_BINDING"/>
    <property type="match status" value="1"/>
</dbReference>
<keyword evidence="4" id="KW-0597">Phosphoprotein</keyword>
<dbReference type="FunFam" id="3.40.50.12780:FF:000012">
    <property type="entry name" value="Non-ribosomal peptide synthetase"/>
    <property type="match status" value="1"/>
</dbReference>
<dbReference type="InterPro" id="IPR020845">
    <property type="entry name" value="AMP-binding_CS"/>
</dbReference>
<dbReference type="Pfam" id="PF00501">
    <property type="entry name" value="AMP-binding"/>
    <property type="match status" value="1"/>
</dbReference>
<dbReference type="CDD" id="cd02440">
    <property type="entry name" value="AdoMet_MTases"/>
    <property type="match status" value="1"/>
</dbReference>
<evidence type="ECO:0000256" key="2">
    <source>
        <dbReference type="ARBA" id="ARBA00006432"/>
    </source>
</evidence>
<dbReference type="InterPro" id="IPR045851">
    <property type="entry name" value="AMP-bd_C_sf"/>
</dbReference>
<dbReference type="Gene3D" id="3.30.300.30">
    <property type="match status" value="1"/>
</dbReference>
<dbReference type="GO" id="GO:0005829">
    <property type="term" value="C:cytosol"/>
    <property type="evidence" value="ECO:0007669"/>
    <property type="project" value="TreeGrafter"/>
</dbReference>
<keyword evidence="3" id="KW-0596">Phosphopantetheine</keyword>
<evidence type="ECO:0000256" key="3">
    <source>
        <dbReference type="ARBA" id="ARBA00022450"/>
    </source>
</evidence>
<dbReference type="InterPro" id="IPR009081">
    <property type="entry name" value="PP-bd_ACP"/>
</dbReference>
<dbReference type="SMART" id="SM00823">
    <property type="entry name" value="PKS_PP"/>
    <property type="match status" value="1"/>
</dbReference>
<dbReference type="Gene3D" id="2.30.38.10">
    <property type="entry name" value="Luciferase, Domain 3"/>
    <property type="match status" value="1"/>
</dbReference>
<dbReference type="InterPro" id="IPR001242">
    <property type="entry name" value="Condensation_dom"/>
</dbReference>
<dbReference type="SUPFAM" id="SSF47336">
    <property type="entry name" value="ACP-like"/>
    <property type="match status" value="1"/>
</dbReference>
<dbReference type="FunFam" id="3.30.559.10:FF:000012">
    <property type="entry name" value="Non-ribosomal peptide synthetase"/>
    <property type="match status" value="1"/>
</dbReference>
<proteinExistence type="inferred from homology"/>
<dbReference type="GO" id="GO:0031177">
    <property type="term" value="F:phosphopantetheine binding"/>
    <property type="evidence" value="ECO:0007669"/>
    <property type="project" value="InterPro"/>
</dbReference>
<dbReference type="PANTHER" id="PTHR45527">
    <property type="entry name" value="NONRIBOSOMAL PEPTIDE SYNTHETASE"/>
    <property type="match status" value="1"/>
</dbReference>
<dbReference type="CDD" id="cd17646">
    <property type="entry name" value="A_NRPS_AB3403-like"/>
    <property type="match status" value="1"/>
</dbReference>
<dbReference type="InterPro" id="IPR029063">
    <property type="entry name" value="SAM-dependent_MTases_sf"/>
</dbReference>
<dbReference type="Proteomes" id="UP000469670">
    <property type="component" value="Unassembled WGS sequence"/>
</dbReference>